<keyword evidence="2" id="KW-0040">ANK repeat</keyword>
<organism evidence="4 5">
    <name type="scientific">Physocladia obscura</name>
    <dbReference type="NCBI Taxonomy" id="109957"/>
    <lineage>
        <taxon>Eukaryota</taxon>
        <taxon>Fungi</taxon>
        <taxon>Fungi incertae sedis</taxon>
        <taxon>Chytridiomycota</taxon>
        <taxon>Chytridiomycota incertae sedis</taxon>
        <taxon>Chytridiomycetes</taxon>
        <taxon>Chytridiales</taxon>
        <taxon>Chytriomycetaceae</taxon>
        <taxon>Physocladia</taxon>
    </lineage>
</organism>
<dbReference type="Gene3D" id="3.30.710.10">
    <property type="entry name" value="Potassium Channel Kv1.1, Chain A"/>
    <property type="match status" value="1"/>
</dbReference>
<dbReference type="PANTHER" id="PTHR46231">
    <property type="entry name" value="ANKYRIN REPEAT AND BTB/POZ DOMAIN-CONTAINING PROTEIN 1"/>
    <property type="match status" value="1"/>
</dbReference>
<protein>
    <recommendedName>
        <fullName evidence="3">BTB domain-containing protein</fullName>
    </recommendedName>
</protein>
<dbReference type="InterPro" id="IPR044515">
    <property type="entry name" value="ABTB1"/>
</dbReference>
<dbReference type="PANTHER" id="PTHR46231:SF1">
    <property type="entry name" value="ANKYRIN REPEAT AND BTB_POZ DOMAIN-CONTAINING PROTEIN 1"/>
    <property type="match status" value="1"/>
</dbReference>
<reference evidence="4" key="1">
    <citation type="submission" date="2020-05" db="EMBL/GenBank/DDBJ databases">
        <title>Phylogenomic resolution of chytrid fungi.</title>
        <authorList>
            <person name="Stajich J.E."/>
            <person name="Amses K."/>
            <person name="Simmons R."/>
            <person name="Seto K."/>
            <person name="Myers J."/>
            <person name="Bonds A."/>
            <person name="Quandt C.A."/>
            <person name="Barry K."/>
            <person name="Liu P."/>
            <person name="Grigoriev I."/>
            <person name="Longcore J.E."/>
            <person name="James T.Y."/>
        </authorList>
    </citation>
    <scope>NUCLEOTIDE SEQUENCE</scope>
    <source>
        <strain evidence="4">JEL0513</strain>
    </source>
</reference>
<dbReference type="InterPro" id="IPR011333">
    <property type="entry name" value="SKP1/BTB/POZ_sf"/>
</dbReference>
<evidence type="ECO:0000259" key="3">
    <source>
        <dbReference type="PROSITE" id="PS50097"/>
    </source>
</evidence>
<gene>
    <name evidence="4" type="ORF">HK100_001935</name>
</gene>
<accession>A0AAD5XEJ1</accession>
<dbReference type="Proteomes" id="UP001211907">
    <property type="component" value="Unassembled WGS sequence"/>
</dbReference>
<evidence type="ECO:0000256" key="1">
    <source>
        <dbReference type="ARBA" id="ARBA00022737"/>
    </source>
</evidence>
<dbReference type="GO" id="GO:0005737">
    <property type="term" value="C:cytoplasm"/>
    <property type="evidence" value="ECO:0007669"/>
    <property type="project" value="TreeGrafter"/>
</dbReference>
<name>A0AAD5XEJ1_9FUNG</name>
<dbReference type="Pfam" id="PF00651">
    <property type="entry name" value="BTB"/>
    <property type="match status" value="1"/>
</dbReference>
<dbReference type="EMBL" id="JADGJH010001435">
    <property type="protein sequence ID" value="KAJ3113580.1"/>
    <property type="molecule type" value="Genomic_DNA"/>
</dbReference>
<evidence type="ECO:0000313" key="4">
    <source>
        <dbReference type="EMBL" id="KAJ3113580.1"/>
    </source>
</evidence>
<proteinExistence type="predicted"/>
<feature type="domain" description="BTB" evidence="3">
    <location>
        <begin position="40"/>
        <end position="131"/>
    </location>
</feature>
<dbReference type="InterPro" id="IPR000210">
    <property type="entry name" value="BTB/POZ_dom"/>
</dbReference>
<evidence type="ECO:0000313" key="5">
    <source>
        <dbReference type="Proteomes" id="UP001211907"/>
    </source>
</evidence>
<keyword evidence="1" id="KW-0677">Repeat</keyword>
<dbReference type="SUPFAM" id="SSF54695">
    <property type="entry name" value="POZ domain"/>
    <property type="match status" value="1"/>
</dbReference>
<keyword evidence="5" id="KW-1185">Reference proteome</keyword>
<dbReference type="GO" id="GO:0000151">
    <property type="term" value="C:ubiquitin ligase complex"/>
    <property type="evidence" value="ECO:0007669"/>
    <property type="project" value="TreeGrafter"/>
</dbReference>
<dbReference type="AlphaFoldDB" id="A0AAD5XEJ1"/>
<comment type="caution">
    <text evidence="4">The sequence shown here is derived from an EMBL/GenBank/DDBJ whole genome shotgun (WGS) entry which is preliminary data.</text>
</comment>
<sequence>MNSQHSRRASQLHTQEAFTANAADQASAFNSKMRTNNLFSDVILVVGSANEAGHELVFAHAAVLAQRSEFYARALSPVWVANNRDDFAGIKLPPSLPKTQFRAIIRHPDCDLETINIILDYMYAGSAKIPNDVLVRVALFANQLLLQQLSADCLARVQSHGISVANAIEVWFSCDKLFSGQAPLQTKTRCLQLVKQSLLETMEAGRNHLSQVPSEDLSLLLTYNEFTSSEKWILLLGWAKARQNIKDLSHASKLPQEFNVAKGFEDISKFLVIAEIFSIGAEKYSTEIIPYLQLIPPELHRPLEFRFSLAPTNNPNANLFRPNSNLRF</sequence>
<dbReference type="PROSITE" id="PS50097">
    <property type="entry name" value="BTB"/>
    <property type="match status" value="1"/>
</dbReference>
<evidence type="ECO:0000256" key="2">
    <source>
        <dbReference type="ARBA" id="ARBA00023043"/>
    </source>
</evidence>